<dbReference type="Proteomes" id="UP000026962">
    <property type="component" value="Chromosome 4"/>
</dbReference>
<evidence type="ECO:0000313" key="1">
    <source>
        <dbReference type="EnsemblPlants" id="OPUNC04G03580.1"/>
    </source>
</evidence>
<name>A0A0E0KN37_ORYPU</name>
<protein>
    <submittedName>
        <fullName evidence="1">Uncharacterized protein</fullName>
    </submittedName>
</protein>
<accession>A0A0E0KN37</accession>
<dbReference type="AlphaFoldDB" id="A0A0E0KN37"/>
<sequence length="126" mass="13934">MRTPGWHCFVFQKSKRATLSPAILVCPCPTPPTVSPRALDACGLSLPCQCRPPVSLSPAPAVHNVGRLFTVPHPFRRPQPPNPIDKKVPMANLNTYHLATWAVSAKTRNPAMPGFSHENMWLHVRL</sequence>
<organism evidence="1">
    <name type="scientific">Oryza punctata</name>
    <name type="common">Red rice</name>
    <dbReference type="NCBI Taxonomy" id="4537"/>
    <lineage>
        <taxon>Eukaryota</taxon>
        <taxon>Viridiplantae</taxon>
        <taxon>Streptophyta</taxon>
        <taxon>Embryophyta</taxon>
        <taxon>Tracheophyta</taxon>
        <taxon>Spermatophyta</taxon>
        <taxon>Magnoliopsida</taxon>
        <taxon>Liliopsida</taxon>
        <taxon>Poales</taxon>
        <taxon>Poaceae</taxon>
        <taxon>BOP clade</taxon>
        <taxon>Oryzoideae</taxon>
        <taxon>Oryzeae</taxon>
        <taxon>Oryzinae</taxon>
        <taxon>Oryza</taxon>
    </lineage>
</organism>
<dbReference type="HOGENOM" id="CLU_1985208_0_0_1"/>
<keyword evidence="2" id="KW-1185">Reference proteome</keyword>
<reference evidence="1" key="1">
    <citation type="submission" date="2015-04" db="UniProtKB">
        <authorList>
            <consortium name="EnsemblPlants"/>
        </authorList>
    </citation>
    <scope>IDENTIFICATION</scope>
</reference>
<reference evidence="1" key="2">
    <citation type="submission" date="2018-05" db="EMBL/GenBank/DDBJ databases">
        <title>OpunRS2 (Oryza punctata Reference Sequence Version 2).</title>
        <authorList>
            <person name="Zhang J."/>
            <person name="Kudrna D."/>
            <person name="Lee S."/>
            <person name="Talag J."/>
            <person name="Welchert J."/>
            <person name="Wing R.A."/>
        </authorList>
    </citation>
    <scope>NUCLEOTIDE SEQUENCE [LARGE SCALE GENOMIC DNA]</scope>
</reference>
<dbReference type="EnsemblPlants" id="OPUNC04G03580.1">
    <property type="protein sequence ID" value="OPUNC04G03580.1"/>
    <property type="gene ID" value="OPUNC04G03580"/>
</dbReference>
<dbReference type="Gramene" id="OPUNC04G03580.1">
    <property type="protein sequence ID" value="OPUNC04G03580.1"/>
    <property type="gene ID" value="OPUNC04G03580"/>
</dbReference>
<proteinExistence type="predicted"/>
<evidence type="ECO:0000313" key="2">
    <source>
        <dbReference type="Proteomes" id="UP000026962"/>
    </source>
</evidence>